<reference evidence="3 4" key="1">
    <citation type="submission" date="2024-09" db="EMBL/GenBank/DDBJ databases">
        <authorList>
            <person name="Pan X."/>
        </authorList>
    </citation>
    <scope>NUCLEOTIDE SEQUENCE [LARGE SCALE GENOMIC DNA]</scope>
    <source>
        <strain evidence="3 4">B2969</strain>
    </source>
</reference>
<dbReference type="RefSeq" id="WP_396640533.1">
    <property type="nucleotide sequence ID" value="NZ_JBIQWL010000003.1"/>
</dbReference>
<sequence>MNRRIAALTLAAVALLGLTACTATPDSSASSSPTSSDAPGDEGQSVADACSLIQDTITQATREFSDAATEDPAAVVAAMRSAADKISAAASQITNDDVAAILPDLQAMFAKTAEVMQGIVQGDVSKLDELTALGDSFKETSQRFEDLCSQQPG</sequence>
<evidence type="ECO:0000313" key="4">
    <source>
        <dbReference type="Proteomes" id="UP001610861"/>
    </source>
</evidence>
<dbReference type="Proteomes" id="UP001610861">
    <property type="component" value="Unassembled WGS sequence"/>
</dbReference>
<feature type="compositionally biased region" description="Low complexity" evidence="1">
    <location>
        <begin position="24"/>
        <end position="38"/>
    </location>
</feature>
<evidence type="ECO:0000256" key="2">
    <source>
        <dbReference type="SAM" id="SignalP"/>
    </source>
</evidence>
<dbReference type="PROSITE" id="PS51257">
    <property type="entry name" value="PROKAR_LIPOPROTEIN"/>
    <property type="match status" value="1"/>
</dbReference>
<evidence type="ECO:0000313" key="3">
    <source>
        <dbReference type="EMBL" id="MFH8250573.1"/>
    </source>
</evidence>
<evidence type="ECO:0008006" key="5">
    <source>
        <dbReference type="Google" id="ProtNLM"/>
    </source>
</evidence>
<proteinExistence type="predicted"/>
<keyword evidence="2" id="KW-0732">Signal</keyword>
<comment type="caution">
    <text evidence="3">The sequence shown here is derived from an EMBL/GenBank/DDBJ whole genome shotgun (WGS) entry which is preliminary data.</text>
</comment>
<name>A0ABW7Q8U4_9MICO</name>
<evidence type="ECO:0000256" key="1">
    <source>
        <dbReference type="SAM" id="MobiDB-lite"/>
    </source>
</evidence>
<keyword evidence="4" id="KW-1185">Reference proteome</keyword>
<protein>
    <recommendedName>
        <fullName evidence="5">Lipoprotein</fullName>
    </recommendedName>
</protein>
<dbReference type="EMBL" id="JBIQWL010000003">
    <property type="protein sequence ID" value="MFH8250573.1"/>
    <property type="molecule type" value="Genomic_DNA"/>
</dbReference>
<feature type="chain" id="PRO_5045695272" description="Lipoprotein" evidence="2">
    <location>
        <begin position="23"/>
        <end position="153"/>
    </location>
</feature>
<organism evidence="3 4">
    <name type="scientific">Microbacterium alkaliflavum</name>
    <dbReference type="NCBI Taxonomy" id="3248839"/>
    <lineage>
        <taxon>Bacteria</taxon>
        <taxon>Bacillati</taxon>
        <taxon>Actinomycetota</taxon>
        <taxon>Actinomycetes</taxon>
        <taxon>Micrococcales</taxon>
        <taxon>Microbacteriaceae</taxon>
        <taxon>Microbacterium</taxon>
    </lineage>
</organism>
<feature type="signal peptide" evidence="2">
    <location>
        <begin position="1"/>
        <end position="22"/>
    </location>
</feature>
<feature type="region of interest" description="Disordered" evidence="1">
    <location>
        <begin position="24"/>
        <end position="45"/>
    </location>
</feature>
<accession>A0ABW7Q8U4</accession>
<gene>
    <name evidence="3" type="ORF">ACH3VR_09445</name>
</gene>